<name>A0A7C1NTE3_UNCW3</name>
<accession>A0A7C1NTE3</accession>
<dbReference type="EMBL" id="DSTU01000003">
    <property type="protein sequence ID" value="HFJ53431.1"/>
    <property type="molecule type" value="Genomic_DNA"/>
</dbReference>
<gene>
    <name evidence="1" type="ORF">ENP94_02595</name>
    <name evidence="2" type="ORF">ENS16_01910</name>
</gene>
<reference evidence="1" key="1">
    <citation type="journal article" date="2020" name="mSystems">
        <title>Genome- and Community-Level Interaction Insights into Carbon Utilization and Element Cycling Functions of Hydrothermarchaeota in Hydrothermal Sediment.</title>
        <authorList>
            <person name="Zhou Z."/>
            <person name="Liu Y."/>
            <person name="Xu W."/>
            <person name="Pan J."/>
            <person name="Luo Z.H."/>
            <person name="Li M."/>
        </authorList>
    </citation>
    <scope>NUCLEOTIDE SEQUENCE [LARGE SCALE GENOMIC DNA]</scope>
    <source>
        <strain evidence="1">SpSt-265</strain>
        <strain evidence="2">SpSt-465</strain>
    </source>
</reference>
<comment type="caution">
    <text evidence="1">The sequence shown here is derived from an EMBL/GenBank/DDBJ whole genome shotgun (WGS) entry which is preliminary data.</text>
</comment>
<evidence type="ECO:0000313" key="1">
    <source>
        <dbReference type="EMBL" id="HEA86880.1"/>
    </source>
</evidence>
<protein>
    <recommendedName>
        <fullName evidence="3">Gingipain domain-containing protein</fullName>
    </recommendedName>
</protein>
<dbReference type="AlphaFoldDB" id="A0A7C1NTE3"/>
<evidence type="ECO:0008006" key="3">
    <source>
        <dbReference type="Google" id="ProtNLM"/>
    </source>
</evidence>
<evidence type="ECO:0000313" key="2">
    <source>
        <dbReference type="EMBL" id="HFJ53431.1"/>
    </source>
</evidence>
<proteinExistence type="predicted"/>
<dbReference type="EMBL" id="DSLG01000003">
    <property type="protein sequence ID" value="HEA86880.1"/>
    <property type="molecule type" value="Genomic_DNA"/>
</dbReference>
<organism evidence="1">
    <name type="scientific">candidate division WOR-3 bacterium</name>
    <dbReference type="NCBI Taxonomy" id="2052148"/>
    <lineage>
        <taxon>Bacteria</taxon>
        <taxon>Bacteria division WOR-3</taxon>
    </lineage>
</organism>
<sequence>MDILIPALLILTVPPEVTVLRWLGPDSSRPLSYQEFVARQPLTSRWQVEPFAGAGSRFDPRVDILIQDSLVSALNPWLDTLYADLTGEGYSVAAFAITGTSPESLRTFLWREYQDSSLSAAVLIGNLPVPWFQLIDDWNSNGRRDPDEHYEEFPCDLFLMDLDGVWLDTLVRLDTLDSLIHGSDRIYDTHYGTVEPEIGIARIYTSTISPNISLIQQYLARLHAYRTGRLQVRDRALTYIDDDWTPWAGEWNSHVGLLYPERVFVADSEQTRVRDYKPRIDTAAYQWIQLCAHSWPGGHAMKYNHSQSWDWFYGESIPRINPEACFYNLFACSNVRFVEPGYCGGRYVFQSSSGLAAIGSTKTGSMLEFQDFYLPLATGEPLALAFRDWFTSQAQDGFEPWERSWFYGMCLVGDGMLKPRFLTAVADRPERKPGTSLQTSVYHLPVITAPDYGLLLDRTGRKVAEIHPGPNRLAHLSSGIYFLKTAALPLRRVLLLR</sequence>